<sequence length="421" mass="47876">MSTALISNTKRSKFRFKRTKFLYQFLLYLSPVILLTTIFPLVTPRISEVTVGRTQLTEIILAVSITVPWMSQSICLPIYRSMGDLLADREMDACMRRFAEYWLSTCVAVLPVLLVFAAPFYFALNWDFAALFAFLLLGFLNMAFGQLLVIANLPTTNRNTWAFAWLAYALALLLFPTVWFLPPLMGMLVMLFVLRRHLRYLTAFKSLNYSDIAKEMLRGFLLGTVLWADKYVLFIVQGGHMDVVAVYMGLVPAVIAYNYFFAAEATKVDRAVARLRETIQSKGYRQVQSYSAKVETRVVDSTRRTLMVAAVSSAIVALLMFIFVHESFALALAVIVSSWLFLAVTIYSYQVDYLGSHTIPQMIGLAHLLLCIIAFGLVPHTGGYFIIMVGEVVLMMVSYVAFRRIWKAPAYDLFWRHAMAW</sequence>
<keyword evidence="1" id="KW-0812">Transmembrane</keyword>
<reference evidence="2 3" key="1">
    <citation type="submission" date="2020-09" db="EMBL/GenBank/DDBJ databases">
        <title>Investigation of environmental microbe.</title>
        <authorList>
            <person name="Ou Y."/>
            <person name="Kang Q."/>
        </authorList>
    </citation>
    <scope>NUCLEOTIDE SEQUENCE [LARGE SCALE GENOMIC DNA]</scope>
    <source>
        <strain evidence="2 3">KJZ-9</strain>
    </source>
</reference>
<gene>
    <name evidence="2" type="ORF">IDM48_01125</name>
</gene>
<feature type="transmembrane region" description="Helical" evidence="1">
    <location>
        <begin position="128"/>
        <end position="150"/>
    </location>
</feature>
<name>A0A7H2BK94_9MICC</name>
<proteinExistence type="predicted"/>
<evidence type="ECO:0000313" key="2">
    <source>
        <dbReference type="EMBL" id="QNV40090.1"/>
    </source>
</evidence>
<feature type="transmembrane region" description="Helical" evidence="1">
    <location>
        <begin position="361"/>
        <end position="378"/>
    </location>
</feature>
<keyword evidence="3" id="KW-1185">Reference proteome</keyword>
<dbReference type="AlphaFoldDB" id="A0A7H2BK94"/>
<accession>A0A7H2BK94</accession>
<dbReference type="EMBL" id="CP061538">
    <property type="protein sequence ID" value="QNV40090.1"/>
    <property type="molecule type" value="Genomic_DNA"/>
</dbReference>
<feature type="transmembrane region" description="Helical" evidence="1">
    <location>
        <begin position="330"/>
        <end position="349"/>
    </location>
</feature>
<evidence type="ECO:0000256" key="1">
    <source>
        <dbReference type="SAM" id="Phobius"/>
    </source>
</evidence>
<feature type="transmembrane region" description="Helical" evidence="1">
    <location>
        <begin position="306"/>
        <end position="324"/>
    </location>
</feature>
<feature type="transmembrane region" description="Helical" evidence="1">
    <location>
        <begin position="100"/>
        <end position="122"/>
    </location>
</feature>
<keyword evidence="1" id="KW-0472">Membrane</keyword>
<evidence type="ECO:0000313" key="3">
    <source>
        <dbReference type="Proteomes" id="UP000516421"/>
    </source>
</evidence>
<dbReference type="KEGG" id="rama:IDM48_01125"/>
<dbReference type="Proteomes" id="UP000516421">
    <property type="component" value="Chromosome"/>
</dbReference>
<dbReference type="RefSeq" id="WP_190617692.1">
    <property type="nucleotide sequence ID" value="NZ_CP061538.1"/>
</dbReference>
<organism evidence="2 3">
    <name type="scientific">Rothia amarae</name>
    <dbReference type="NCBI Taxonomy" id="169480"/>
    <lineage>
        <taxon>Bacteria</taxon>
        <taxon>Bacillati</taxon>
        <taxon>Actinomycetota</taxon>
        <taxon>Actinomycetes</taxon>
        <taxon>Micrococcales</taxon>
        <taxon>Micrococcaceae</taxon>
        <taxon>Rothia</taxon>
    </lineage>
</organism>
<feature type="transmembrane region" description="Helical" evidence="1">
    <location>
        <begin position="244"/>
        <end position="261"/>
    </location>
</feature>
<protein>
    <submittedName>
        <fullName evidence="2">Uncharacterized protein</fullName>
    </submittedName>
</protein>
<feature type="transmembrane region" description="Helical" evidence="1">
    <location>
        <begin position="384"/>
        <end position="402"/>
    </location>
</feature>
<keyword evidence="1" id="KW-1133">Transmembrane helix</keyword>
<feature type="transmembrane region" description="Helical" evidence="1">
    <location>
        <begin position="59"/>
        <end position="79"/>
    </location>
</feature>
<feature type="transmembrane region" description="Helical" evidence="1">
    <location>
        <begin position="162"/>
        <end position="181"/>
    </location>
</feature>
<feature type="transmembrane region" description="Helical" evidence="1">
    <location>
        <begin position="21"/>
        <end position="39"/>
    </location>
</feature>